<feature type="binding site" evidence="7">
    <location>
        <position position="210"/>
    </location>
    <ligand>
        <name>Fe(2+)</name>
        <dbReference type="ChEBI" id="CHEBI:29033"/>
    </ligand>
</feature>
<keyword evidence="5 7" id="KW-0627">Porphyrin biosynthesis</keyword>
<dbReference type="NCBIfam" id="TIGR00109">
    <property type="entry name" value="hemH"/>
    <property type="match status" value="1"/>
</dbReference>
<comment type="similarity">
    <text evidence="1 7 8">Belongs to the ferrochelatase family.</text>
</comment>
<evidence type="ECO:0000256" key="6">
    <source>
        <dbReference type="ARBA" id="ARBA00024536"/>
    </source>
</evidence>
<protein>
    <recommendedName>
        <fullName evidence="7 8">Ferrochelatase</fullName>
        <ecNumber evidence="7 8">4.98.1.1</ecNumber>
    </recommendedName>
    <alternativeName>
        <fullName evidence="7">Heme synthase</fullName>
    </alternativeName>
    <alternativeName>
        <fullName evidence="7">Protoheme ferro-lyase</fullName>
    </alternativeName>
</protein>
<dbReference type="InterPro" id="IPR033644">
    <property type="entry name" value="Ferrochelatase_C"/>
</dbReference>
<gene>
    <name evidence="7 9" type="primary">hemH</name>
    <name evidence="9" type="ORF">ACFONC_08065</name>
</gene>
<dbReference type="PANTHER" id="PTHR11108:SF1">
    <property type="entry name" value="FERROCHELATASE, MITOCHONDRIAL"/>
    <property type="match status" value="1"/>
</dbReference>
<dbReference type="EC" id="4.98.1.1" evidence="7 8"/>
<dbReference type="CDD" id="cd00419">
    <property type="entry name" value="Ferrochelatase_C"/>
    <property type="match status" value="1"/>
</dbReference>
<dbReference type="PANTHER" id="PTHR11108">
    <property type="entry name" value="FERROCHELATASE"/>
    <property type="match status" value="1"/>
</dbReference>
<comment type="catalytic activity">
    <reaction evidence="6">
        <text>Fe-coproporphyrin III + 2 H(+) = coproporphyrin III + Fe(2+)</text>
        <dbReference type="Rhea" id="RHEA:49572"/>
        <dbReference type="ChEBI" id="CHEBI:15378"/>
        <dbReference type="ChEBI" id="CHEBI:29033"/>
        <dbReference type="ChEBI" id="CHEBI:68438"/>
        <dbReference type="ChEBI" id="CHEBI:131725"/>
        <dbReference type="EC" id="4.99.1.9"/>
    </reaction>
    <physiologicalReaction direction="right-to-left" evidence="6">
        <dbReference type="Rhea" id="RHEA:49574"/>
    </physiologicalReaction>
</comment>
<dbReference type="EMBL" id="JBHRYA010000007">
    <property type="protein sequence ID" value="MFC3716103.1"/>
    <property type="molecule type" value="Genomic_DNA"/>
</dbReference>
<proteinExistence type="inferred from homology"/>
<keyword evidence="7" id="KW-0479">Metal-binding</keyword>
<dbReference type="CDD" id="cd03411">
    <property type="entry name" value="Ferrochelatase_N"/>
    <property type="match status" value="1"/>
</dbReference>
<dbReference type="Proteomes" id="UP001595705">
    <property type="component" value="Unassembled WGS sequence"/>
</dbReference>
<accession>A0ABV7XK10</accession>
<evidence type="ECO:0000313" key="9">
    <source>
        <dbReference type="EMBL" id="MFC3716103.1"/>
    </source>
</evidence>
<dbReference type="Gene3D" id="3.40.50.1400">
    <property type="match status" value="2"/>
</dbReference>
<evidence type="ECO:0000256" key="7">
    <source>
        <dbReference type="HAMAP-Rule" id="MF_00323"/>
    </source>
</evidence>
<dbReference type="InterPro" id="IPR019772">
    <property type="entry name" value="Ferrochelatase_AS"/>
</dbReference>
<dbReference type="InterPro" id="IPR033659">
    <property type="entry name" value="Ferrochelatase_N"/>
</dbReference>
<dbReference type="Pfam" id="PF00762">
    <property type="entry name" value="Ferrochelatase"/>
    <property type="match status" value="1"/>
</dbReference>
<feature type="binding site" evidence="7">
    <location>
        <position position="291"/>
    </location>
    <ligand>
        <name>Fe(2+)</name>
        <dbReference type="ChEBI" id="CHEBI:29033"/>
    </ligand>
</feature>
<keyword evidence="3 7" id="KW-0350">Heme biosynthesis</keyword>
<keyword evidence="4 7" id="KW-0456">Lyase</keyword>
<dbReference type="RefSeq" id="WP_386743219.1">
    <property type="nucleotide sequence ID" value="NZ_JBHRYA010000007.1"/>
</dbReference>
<comment type="pathway">
    <text evidence="7 8">Porphyrin-containing compound metabolism; protoheme biosynthesis; protoheme from protoporphyrin-IX: step 1/1.</text>
</comment>
<name>A0ABV7XK10_9GAMM</name>
<organism evidence="9 10">
    <name type="scientific">Luteimonas soli</name>
    <dbReference type="NCBI Taxonomy" id="1648966"/>
    <lineage>
        <taxon>Bacteria</taxon>
        <taxon>Pseudomonadati</taxon>
        <taxon>Pseudomonadota</taxon>
        <taxon>Gammaproteobacteria</taxon>
        <taxon>Lysobacterales</taxon>
        <taxon>Lysobacteraceae</taxon>
        <taxon>Luteimonas</taxon>
    </lineage>
</organism>
<dbReference type="HAMAP" id="MF_00323">
    <property type="entry name" value="Ferrochelatase"/>
    <property type="match status" value="1"/>
</dbReference>
<dbReference type="SUPFAM" id="SSF53800">
    <property type="entry name" value="Chelatase"/>
    <property type="match status" value="1"/>
</dbReference>
<comment type="catalytic activity">
    <reaction evidence="7 8">
        <text>heme b + 2 H(+) = protoporphyrin IX + Fe(2+)</text>
        <dbReference type="Rhea" id="RHEA:22584"/>
        <dbReference type="ChEBI" id="CHEBI:15378"/>
        <dbReference type="ChEBI" id="CHEBI:29033"/>
        <dbReference type="ChEBI" id="CHEBI:57306"/>
        <dbReference type="ChEBI" id="CHEBI:60344"/>
        <dbReference type="EC" id="4.98.1.1"/>
    </reaction>
</comment>
<evidence type="ECO:0000256" key="2">
    <source>
        <dbReference type="ARBA" id="ARBA00023004"/>
    </source>
</evidence>
<reference evidence="10" key="1">
    <citation type="journal article" date="2019" name="Int. J. Syst. Evol. Microbiol.">
        <title>The Global Catalogue of Microorganisms (GCM) 10K type strain sequencing project: providing services to taxonomists for standard genome sequencing and annotation.</title>
        <authorList>
            <consortium name="The Broad Institute Genomics Platform"/>
            <consortium name="The Broad Institute Genome Sequencing Center for Infectious Disease"/>
            <person name="Wu L."/>
            <person name="Ma J."/>
        </authorList>
    </citation>
    <scope>NUCLEOTIDE SEQUENCE [LARGE SCALE GENOMIC DNA]</scope>
    <source>
        <strain evidence="10">KCTC 42441</strain>
    </source>
</reference>
<comment type="function">
    <text evidence="7 8">Catalyzes the ferrous insertion into protoporphyrin IX.</text>
</comment>
<sequence>MPAEHARIPARSADAGATAPTQGVLVVNLGTPAAPTAAAVRRYLAEFLSDRRVVQVPRLLWWPLLHAVILPLRSPRVAKKYALVWMDEGSPLAVHTRRLAAAIGERLPGVPVAHAMRYGGPSIADALRELQAQGCARVLVLPLYPQYSTTTTASVADVLEHIGRDGTDAPALRMVEQYATDPGVVDALAASVRAHWQVHGRGERLLMSFHGIPQRLVDEGDPYSAQCHATAEALAAALGLGHGQWLVTFQSRFGREQWLQPATDATLRVLAGAGVGHVDVVCPGFPADCLETLEEIALQNAEIFRAAGGQALSYIPSLNDAPAHADALAALAQRELDAWR</sequence>
<evidence type="ECO:0000256" key="3">
    <source>
        <dbReference type="ARBA" id="ARBA00023133"/>
    </source>
</evidence>
<evidence type="ECO:0000256" key="5">
    <source>
        <dbReference type="ARBA" id="ARBA00023244"/>
    </source>
</evidence>
<keyword evidence="2 7" id="KW-0408">Iron</keyword>
<dbReference type="InterPro" id="IPR001015">
    <property type="entry name" value="Ferrochelatase"/>
</dbReference>
<evidence type="ECO:0000256" key="1">
    <source>
        <dbReference type="ARBA" id="ARBA00007718"/>
    </source>
</evidence>
<keyword evidence="10" id="KW-1185">Reference proteome</keyword>
<evidence type="ECO:0000256" key="8">
    <source>
        <dbReference type="RuleBase" id="RU000607"/>
    </source>
</evidence>
<evidence type="ECO:0000256" key="4">
    <source>
        <dbReference type="ARBA" id="ARBA00023239"/>
    </source>
</evidence>
<dbReference type="PROSITE" id="PS00534">
    <property type="entry name" value="FERROCHELATASE"/>
    <property type="match status" value="1"/>
</dbReference>
<comment type="caution">
    <text evidence="9">The sequence shown here is derived from an EMBL/GenBank/DDBJ whole genome shotgun (WGS) entry which is preliminary data.</text>
</comment>
<keyword evidence="7 8" id="KW-0963">Cytoplasm</keyword>
<comment type="subcellular location">
    <subcellularLocation>
        <location evidence="7 8">Cytoplasm</location>
    </subcellularLocation>
</comment>
<evidence type="ECO:0000313" key="10">
    <source>
        <dbReference type="Proteomes" id="UP001595705"/>
    </source>
</evidence>